<reference evidence="1 2" key="1">
    <citation type="submission" date="2021-06" db="EMBL/GenBank/DDBJ databases">
        <title>Caerostris darwini draft genome.</title>
        <authorList>
            <person name="Kono N."/>
            <person name="Arakawa K."/>
        </authorList>
    </citation>
    <scope>NUCLEOTIDE SEQUENCE [LARGE SCALE GENOMIC DNA]</scope>
</reference>
<organism evidence="1 2">
    <name type="scientific">Caerostris darwini</name>
    <dbReference type="NCBI Taxonomy" id="1538125"/>
    <lineage>
        <taxon>Eukaryota</taxon>
        <taxon>Metazoa</taxon>
        <taxon>Ecdysozoa</taxon>
        <taxon>Arthropoda</taxon>
        <taxon>Chelicerata</taxon>
        <taxon>Arachnida</taxon>
        <taxon>Araneae</taxon>
        <taxon>Araneomorphae</taxon>
        <taxon>Entelegynae</taxon>
        <taxon>Araneoidea</taxon>
        <taxon>Araneidae</taxon>
        <taxon>Caerostris</taxon>
    </lineage>
</organism>
<evidence type="ECO:0000313" key="2">
    <source>
        <dbReference type="Proteomes" id="UP001054837"/>
    </source>
</evidence>
<dbReference type="AlphaFoldDB" id="A0AAV4MDH9"/>
<sequence>MSSSSSIVDKRRNAAFYLRTTNIVYVFVLGEKLCGKSSLIRALATNEVEDSNLPSLAVFQSRESISKKWFLLRFCELTKKPIHMEEVKRTCQQQNTVLFLCFAIDDVYSLHAINLDCTTENEYWN</sequence>
<evidence type="ECO:0000313" key="1">
    <source>
        <dbReference type="EMBL" id="GIX70345.1"/>
    </source>
</evidence>
<dbReference type="Gene3D" id="3.40.50.300">
    <property type="entry name" value="P-loop containing nucleotide triphosphate hydrolases"/>
    <property type="match status" value="1"/>
</dbReference>
<dbReference type="InterPro" id="IPR027417">
    <property type="entry name" value="P-loop_NTPase"/>
</dbReference>
<proteinExistence type="predicted"/>
<gene>
    <name evidence="1" type="ORF">CDAR_408611</name>
</gene>
<name>A0AAV4MDH9_9ARAC</name>
<dbReference type="EMBL" id="BPLQ01000360">
    <property type="protein sequence ID" value="GIX70345.1"/>
    <property type="molecule type" value="Genomic_DNA"/>
</dbReference>
<dbReference type="SUPFAM" id="SSF52540">
    <property type="entry name" value="P-loop containing nucleoside triphosphate hydrolases"/>
    <property type="match status" value="1"/>
</dbReference>
<accession>A0AAV4MDH9</accession>
<protein>
    <submittedName>
        <fullName evidence="1">Uncharacterized protein</fullName>
    </submittedName>
</protein>
<comment type="caution">
    <text evidence="1">The sequence shown here is derived from an EMBL/GenBank/DDBJ whole genome shotgun (WGS) entry which is preliminary data.</text>
</comment>
<dbReference type="Proteomes" id="UP001054837">
    <property type="component" value="Unassembled WGS sequence"/>
</dbReference>
<keyword evidence="2" id="KW-1185">Reference proteome</keyword>